<name>A0AAV1QUM1_9ROSI</name>
<dbReference type="EMBL" id="CAWUPB010000131">
    <property type="protein sequence ID" value="CAK7323721.1"/>
    <property type="molecule type" value="Genomic_DNA"/>
</dbReference>
<organism evidence="2 3">
    <name type="scientific">Dovyalis caffra</name>
    <dbReference type="NCBI Taxonomy" id="77055"/>
    <lineage>
        <taxon>Eukaryota</taxon>
        <taxon>Viridiplantae</taxon>
        <taxon>Streptophyta</taxon>
        <taxon>Embryophyta</taxon>
        <taxon>Tracheophyta</taxon>
        <taxon>Spermatophyta</taxon>
        <taxon>Magnoliopsida</taxon>
        <taxon>eudicotyledons</taxon>
        <taxon>Gunneridae</taxon>
        <taxon>Pentapetalae</taxon>
        <taxon>rosids</taxon>
        <taxon>fabids</taxon>
        <taxon>Malpighiales</taxon>
        <taxon>Salicaceae</taxon>
        <taxon>Flacourtieae</taxon>
        <taxon>Dovyalis</taxon>
    </lineage>
</organism>
<feature type="region of interest" description="Disordered" evidence="1">
    <location>
        <begin position="154"/>
        <end position="178"/>
    </location>
</feature>
<protein>
    <recommendedName>
        <fullName evidence="4">PWI domain-containing protein</fullName>
    </recommendedName>
</protein>
<accession>A0AAV1QUM1</accession>
<sequence length="406" mass="46895">MGFESNHDLKRWVSDKLMSLLGYSHANDVSYVIGLSKQVNSPADLLTKLQDFGVSCSTQAISFAEELFVRVLRKDKDCGLGGGGGGSSVYQDQEKQAALIARKQRTYSLILDDDHDQEEVEERPVKRRVFPDDHDCDHDAIKFKKWKKMCNRSEKEPLQQNVRKHDAPCKQKSKEPKLNTKVEETVNLRSDALGGNDVDALRAFSRQKYVKKREQKKLEEIREDREDEQYLFDDVKFTEAEYSKFRYKKEMYELVKKKRSEGADDTEYRMPEAYDQEGCVDQEKRFSVALQRGRDPIAGDQVKPFAEQEAWEDCQIQKATLNFHSRNQKKTSDDYQFVFEDQVELIKMDSISDNFDDKLQSKSLHTCSRKRSAVALPTIAVGTAANTVSERKTISFVLHECYPKTF</sequence>
<gene>
    <name evidence="2" type="ORF">DCAF_LOCUS1351</name>
</gene>
<dbReference type="AlphaFoldDB" id="A0AAV1QUM1"/>
<proteinExistence type="predicted"/>
<evidence type="ECO:0000313" key="2">
    <source>
        <dbReference type="EMBL" id="CAK7323721.1"/>
    </source>
</evidence>
<evidence type="ECO:0000256" key="1">
    <source>
        <dbReference type="SAM" id="MobiDB-lite"/>
    </source>
</evidence>
<evidence type="ECO:0000313" key="3">
    <source>
        <dbReference type="Proteomes" id="UP001314170"/>
    </source>
</evidence>
<keyword evidence="3" id="KW-1185">Reference proteome</keyword>
<evidence type="ECO:0008006" key="4">
    <source>
        <dbReference type="Google" id="ProtNLM"/>
    </source>
</evidence>
<comment type="caution">
    <text evidence="2">The sequence shown here is derived from an EMBL/GenBank/DDBJ whole genome shotgun (WGS) entry which is preliminary data.</text>
</comment>
<reference evidence="2 3" key="1">
    <citation type="submission" date="2024-01" db="EMBL/GenBank/DDBJ databases">
        <authorList>
            <person name="Waweru B."/>
        </authorList>
    </citation>
    <scope>NUCLEOTIDE SEQUENCE [LARGE SCALE GENOMIC DNA]</scope>
</reference>
<dbReference type="Proteomes" id="UP001314170">
    <property type="component" value="Unassembled WGS sequence"/>
</dbReference>